<evidence type="ECO:0000256" key="7">
    <source>
        <dbReference type="ARBA" id="ARBA00023136"/>
    </source>
</evidence>
<evidence type="ECO:0000313" key="9">
    <source>
        <dbReference type="EMBL" id="CAG9279444.1"/>
    </source>
</evidence>
<organism evidence="9">
    <name type="scientific">Phaeodactylum tricornutum</name>
    <name type="common">Diatom</name>
    <dbReference type="NCBI Taxonomy" id="2850"/>
    <lineage>
        <taxon>Eukaryota</taxon>
        <taxon>Sar</taxon>
        <taxon>Stramenopiles</taxon>
        <taxon>Ochrophyta</taxon>
        <taxon>Bacillariophyta</taxon>
        <taxon>Bacillariophyceae</taxon>
        <taxon>Bacillariophycidae</taxon>
        <taxon>Naviculales</taxon>
        <taxon>Phaeodactylaceae</taxon>
        <taxon>Phaeodactylum</taxon>
    </lineage>
</organism>
<dbReference type="AlphaFoldDB" id="A0A8J9S242"/>
<keyword evidence="6" id="KW-0406">Ion transport</keyword>
<comment type="subcellular location">
    <subcellularLocation>
        <location evidence="1">Cell membrane</location>
        <topology evidence="1">Multi-pass membrane protein</topology>
    </subcellularLocation>
</comment>
<feature type="transmembrane region" description="Helical" evidence="8">
    <location>
        <begin position="293"/>
        <end position="313"/>
    </location>
</feature>
<keyword evidence="3" id="KW-1003">Cell membrane</keyword>
<evidence type="ECO:0000256" key="3">
    <source>
        <dbReference type="ARBA" id="ARBA00022475"/>
    </source>
</evidence>
<gene>
    <name evidence="9" type="ORF">PTTT1_LOCUS10103</name>
</gene>
<feature type="transmembrane region" description="Helical" evidence="8">
    <location>
        <begin position="92"/>
        <end position="113"/>
    </location>
</feature>
<accession>A0A8J9S242</accession>
<name>A0A8J9S242_PHATR</name>
<feature type="transmembrane region" description="Helical" evidence="8">
    <location>
        <begin position="269"/>
        <end position="287"/>
    </location>
</feature>
<protein>
    <submittedName>
        <fullName evidence="9">Uncharacterized protein</fullName>
    </submittedName>
</protein>
<reference evidence="9" key="1">
    <citation type="submission" date="2022-02" db="EMBL/GenBank/DDBJ databases">
        <authorList>
            <person name="Giguere J D."/>
        </authorList>
    </citation>
    <scope>NUCLEOTIDE SEQUENCE</scope>
    <source>
        <strain evidence="9">CCAP 1055/1</strain>
    </source>
</reference>
<dbReference type="GO" id="GO:0005886">
    <property type="term" value="C:plasma membrane"/>
    <property type="evidence" value="ECO:0007669"/>
    <property type="project" value="UniProtKB-SubCell"/>
</dbReference>
<evidence type="ECO:0000256" key="4">
    <source>
        <dbReference type="ARBA" id="ARBA00022692"/>
    </source>
</evidence>
<evidence type="ECO:0000256" key="6">
    <source>
        <dbReference type="ARBA" id="ARBA00023065"/>
    </source>
</evidence>
<keyword evidence="2" id="KW-0813">Transport</keyword>
<evidence type="ECO:0000256" key="2">
    <source>
        <dbReference type="ARBA" id="ARBA00022448"/>
    </source>
</evidence>
<feature type="transmembrane region" description="Helical" evidence="8">
    <location>
        <begin position="59"/>
        <end position="80"/>
    </location>
</feature>
<dbReference type="GO" id="GO:0005254">
    <property type="term" value="F:chloride channel activity"/>
    <property type="evidence" value="ECO:0007669"/>
    <property type="project" value="InterPro"/>
</dbReference>
<evidence type="ECO:0000256" key="1">
    <source>
        <dbReference type="ARBA" id="ARBA00004651"/>
    </source>
</evidence>
<sequence length="380" mass="42173">MAATAEQGRVPYGESSRQYRRTVYTHDDWIAHRNSEQRVYENLQGIFFSGIVRQLKSEVSLVALMATLVVLWNGLAVPFLQSSTVWTTSVPMLMVPALPFTLSSPALGLLLVFKTNTSYARWYEARGTWSKLTSQSLNLVRMASTFCDMADPVTQTKVQRLATAAWLVCRSVMNELWGVASDEGAYRKDVEQAFASDSRLAQRFVDAGPNRVTIALAEASLALDAIPIDEKRRVEMDKSLVLMGDGISVCQRVFASPVPLVYTRHTSRFLSLWMLLLPGALYETFASSSWIPVLPGLGLIPAVSVVALFLFGIEELAIQLEEPFSILPLDRIVEGVRRDMQSVTDWCIARSTDSFDNQDVEASFANTSAKEFSAGTKFSN</sequence>
<dbReference type="InterPro" id="IPR044669">
    <property type="entry name" value="YneE/VCCN1/2-like"/>
</dbReference>
<keyword evidence="4 8" id="KW-0812">Transmembrane</keyword>
<dbReference type="PANTHER" id="PTHR33281">
    <property type="entry name" value="UPF0187 PROTEIN YNEE"/>
    <property type="match status" value="1"/>
</dbReference>
<evidence type="ECO:0000256" key="5">
    <source>
        <dbReference type="ARBA" id="ARBA00022989"/>
    </source>
</evidence>
<dbReference type="Proteomes" id="UP000836788">
    <property type="component" value="Chromosome 11"/>
</dbReference>
<keyword evidence="5 8" id="KW-1133">Transmembrane helix</keyword>
<keyword evidence="7 8" id="KW-0472">Membrane</keyword>
<evidence type="ECO:0000256" key="8">
    <source>
        <dbReference type="SAM" id="Phobius"/>
    </source>
</evidence>
<dbReference type="EMBL" id="OU594952">
    <property type="protein sequence ID" value="CAG9279444.1"/>
    <property type="molecule type" value="Genomic_DNA"/>
</dbReference>
<dbReference type="Pfam" id="PF25539">
    <property type="entry name" value="Bestrophin_2"/>
    <property type="match status" value="1"/>
</dbReference>
<proteinExistence type="predicted"/>
<dbReference type="PANTHER" id="PTHR33281:SF19">
    <property type="entry name" value="VOLTAGE-DEPENDENT ANION CHANNEL-FORMING PROTEIN YNEE"/>
    <property type="match status" value="1"/>
</dbReference>